<evidence type="ECO:0000256" key="2">
    <source>
        <dbReference type="ARBA" id="ARBA00005695"/>
    </source>
</evidence>
<dbReference type="PROSITE" id="PS51257">
    <property type="entry name" value="PROKAR_LIPOPROTEIN"/>
    <property type="match status" value="1"/>
</dbReference>
<evidence type="ECO:0000256" key="4">
    <source>
        <dbReference type="ARBA" id="ARBA00022729"/>
    </source>
</evidence>
<dbReference type="PANTHER" id="PTHR30290:SF10">
    <property type="entry name" value="PERIPLASMIC OLIGOPEPTIDE-BINDING PROTEIN-RELATED"/>
    <property type="match status" value="1"/>
</dbReference>
<dbReference type="SUPFAM" id="SSF53850">
    <property type="entry name" value="Periplasmic binding protein-like II"/>
    <property type="match status" value="1"/>
</dbReference>
<evidence type="ECO:0000256" key="5">
    <source>
        <dbReference type="SAM" id="SignalP"/>
    </source>
</evidence>
<dbReference type="CDD" id="cd08504">
    <property type="entry name" value="PBP2_OppA"/>
    <property type="match status" value="1"/>
</dbReference>
<sequence>MKKSTVFALAALSASLLSACSNTSAKSSSKAKQVLNWYSAGEISTMDPALNNDVYGGEQLDATMEGLVRLGNNSKVLPGIAKSWKESKDGLTWTFTLRKNAKWSNGEALTAKDFVYAWRRQVNPKTASTQSNKYSGIKNADAIVASKKPVSSLGIKAVGKYKLVVTLERKIPYFQLLLAGSAFAPQNQKFIEKAGKKYGTAAKYTISDGPFIMKGWTGSNLTWRLVKNKYYWDKKKVKLTRINFSVQKSQSTSYNLYQAGKLDMTTLSASQSKSLKNQKGWQIKKSNRTQYLMYNFKSDKNLQNVNLRRAIAAAINKQSLAKTLNVADIAATSLTPSGITDPVTGKEFSKEVETSQTKAIQSGTKAQAKAYYKKALKELGKKQITIKLLGDDTDDAKKTTEFIQSALESTLGMKVEVTNIPFKTRFAREESGDFDVILDGWSGDYADPNTFLEMFQKTNVNNYGSWENTAYNKAMEISKTTTSTKTRWKELVKAERILLTQQGVTPLYYGNTATLVNPKVKNITLKGAGLPYNFKGAYISK</sequence>
<evidence type="ECO:0000256" key="1">
    <source>
        <dbReference type="ARBA" id="ARBA00004193"/>
    </source>
</evidence>
<dbReference type="Gene3D" id="3.90.76.10">
    <property type="entry name" value="Dipeptide-binding Protein, Domain 1"/>
    <property type="match status" value="1"/>
</dbReference>
<dbReference type="Gene3D" id="3.40.190.10">
    <property type="entry name" value="Periplasmic binding protein-like II"/>
    <property type="match status" value="1"/>
</dbReference>
<keyword evidence="4 5" id="KW-0732">Signal</keyword>
<dbReference type="InterPro" id="IPR039424">
    <property type="entry name" value="SBP_5"/>
</dbReference>
<evidence type="ECO:0000256" key="3">
    <source>
        <dbReference type="ARBA" id="ARBA00022448"/>
    </source>
</evidence>
<dbReference type="InterPro" id="IPR030678">
    <property type="entry name" value="Peptide/Ni-bd"/>
</dbReference>
<feature type="chain" id="PRO_5046298689" evidence="5">
    <location>
        <begin position="20"/>
        <end position="541"/>
    </location>
</feature>
<dbReference type="InterPro" id="IPR023765">
    <property type="entry name" value="SBP_5_CS"/>
</dbReference>
<proteinExistence type="inferred from homology"/>
<comment type="similarity">
    <text evidence="2">Belongs to the bacterial solute-binding protein 5 family.</text>
</comment>
<dbReference type="InterPro" id="IPR000914">
    <property type="entry name" value="SBP_5_dom"/>
</dbReference>
<dbReference type="PIRSF" id="PIRSF002741">
    <property type="entry name" value="MppA"/>
    <property type="match status" value="1"/>
</dbReference>
<dbReference type="EMBL" id="BOCI01000097">
    <property type="protein sequence ID" value="GHW00591.1"/>
    <property type="molecule type" value="Genomic_DNA"/>
</dbReference>
<evidence type="ECO:0000313" key="7">
    <source>
        <dbReference type="EMBL" id="GHW00591.1"/>
    </source>
</evidence>
<feature type="signal peptide" evidence="5">
    <location>
        <begin position="1"/>
        <end position="19"/>
    </location>
</feature>
<comment type="caution">
    <text evidence="7">The sequence shown here is derived from an EMBL/GenBank/DDBJ whole genome shotgun (WGS) entry which is preliminary data.</text>
</comment>
<organism evidence="7 8">
    <name type="scientific">Lactobacillus nasalidis</name>
    <dbReference type="NCBI Taxonomy" id="2797258"/>
    <lineage>
        <taxon>Bacteria</taxon>
        <taxon>Bacillati</taxon>
        <taxon>Bacillota</taxon>
        <taxon>Bacilli</taxon>
        <taxon>Lactobacillales</taxon>
        <taxon>Lactobacillaceae</taxon>
        <taxon>Lactobacillus</taxon>
    </lineage>
</organism>
<evidence type="ECO:0000313" key="8">
    <source>
        <dbReference type="Proteomes" id="UP000616547"/>
    </source>
</evidence>
<dbReference type="PROSITE" id="PS01040">
    <property type="entry name" value="SBP_BACTERIAL_5"/>
    <property type="match status" value="1"/>
</dbReference>
<keyword evidence="3" id="KW-0813">Transport</keyword>
<name>A0ABQ3W531_9LACO</name>
<comment type="subcellular location">
    <subcellularLocation>
        <location evidence="1">Cell membrane</location>
        <topology evidence="1">Lipid-anchor</topology>
    </subcellularLocation>
</comment>
<protein>
    <submittedName>
        <fullName evidence="7">Peptide ABC transporter substrate-binding protein</fullName>
    </submittedName>
</protein>
<reference evidence="8" key="1">
    <citation type="submission" date="2021-01" db="EMBL/GenBank/DDBJ databases">
        <title>Draft genome sequence of Nasalis larvatus strain YZ03.</title>
        <authorList>
            <person name="Suzuki-Hashido N."/>
            <person name="Tsuchida S."/>
            <person name="Hayakawa T."/>
        </authorList>
    </citation>
    <scope>NUCLEOTIDE SEQUENCE [LARGE SCALE GENOMIC DNA]</scope>
    <source>
        <strain evidence="8">YZ03</strain>
    </source>
</reference>
<accession>A0ABQ3W531</accession>
<dbReference type="Proteomes" id="UP000616547">
    <property type="component" value="Unassembled WGS sequence"/>
</dbReference>
<dbReference type="Gene3D" id="3.10.105.10">
    <property type="entry name" value="Dipeptide-binding Protein, Domain 3"/>
    <property type="match status" value="1"/>
</dbReference>
<dbReference type="PANTHER" id="PTHR30290">
    <property type="entry name" value="PERIPLASMIC BINDING COMPONENT OF ABC TRANSPORTER"/>
    <property type="match status" value="1"/>
</dbReference>
<dbReference type="RefSeq" id="WP_201330861.1">
    <property type="nucleotide sequence ID" value="NZ_BOCG01000712.1"/>
</dbReference>
<dbReference type="Pfam" id="PF00496">
    <property type="entry name" value="SBP_bac_5"/>
    <property type="match status" value="1"/>
</dbReference>
<gene>
    <name evidence="7" type="primary">oppA_2</name>
    <name evidence="7" type="ORF">lacNasYZ03_02780</name>
</gene>
<feature type="domain" description="Solute-binding protein family 5" evidence="6">
    <location>
        <begin position="76"/>
        <end position="460"/>
    </location>
</feature>
<keyword evidence="8" id="KW-1185">Reference proteome</keyword>
<evidence type="ECO:0000259" key="6">
    <source>
        <dbReference type="Pfam" id="PF00496"/>
    </source>
</evidence>